<feature type="domain" description="Beta-mannosidase-like galactose-binding" evidence="19">
    <location>
        <begin position="32"/>
        <end position="208"/>
    </location>
</feature>
<reference evidence="20 23" key="2">
    <citation type="journal article" date="2019" name="Nat. Med.">
        <title>A library of human gut bacterial isolates paired with longitudinal multiomics data enables mechanistic microbiome research.</title>
        <authorList>
            <person name="Poyet M."/>
            <person name="Groussin M."/>
            <person name="Gibbons S.M."/>
            <person name="Avila-Pacheco J."/>
            <person name="Jiang X."/>
            <person name="Kearney S.M."/>
            <person name="Perrotta A.R."/>
            <person name="Berdy B."/>
            <person name="Zhao S."/>
            <person name="Lieberman T.D."/>
            <person name="Swanson P.K."/>
            <person name="Smith M."/>
            <person name="Roesemann S."/>
            <person name="Alexander J.E."/>
            <person name="Rich S.A."/>
            <person name="Livny J."/>
            <person name="Vlamakis H."/>
            <person name="Clish C."/>
            <person name="Bullock K."/>
            <person name="Deik A."/>
            <person name="Scott J."/>
            <person name="Pierce K.A."/>
            <person name="Xavier R.J."/>
            <person name="Alm E.J."/>
        </authorList>
    </citation>
    <scope>NUCLEOTIDE SEQUENCE [LARGE SCALE GENOMIC DNA]</scope>
    <source>
        <strain evidence="20 23">BIOML-A62</strain>
    </source>
</reference>
<evidence type="ECO:0000256" key="10">
    <source>
        <dbReference type="ARBA" id="ARBA00023180"/>
    </source>
</evidence>
<dbReference type="Pfam" id="PF00703">
    <property type="entry name" value="Glyco_hydro_2"/>
    <property type="match status" value="1"/>
</dbReference>
<dbReference type="GO" id="GO:0005975">
    <property type="term" value="P:carbohydrate metabolic process"/>
    <property type="evidence" value="ECO:0007669"/>
    <property type="project" value="InterPro"/>
</dbReference>
<evidence type="ECO:0000313" key="21">
    <source>
        <dbReference type="EMBL" id="SEA55161.1"/>
    </source>
</evidence>
<dbReference type="Proteomes" id="UP000183040">
    <property type="component" value="Unassembled WGS sequence"/>
</dbReference>
<dbReference type="Proteomes" id="UP000487596">
    <property type="component" value="Unassembled WGS sequence"/>
</dbReference>
<evidence type="ECO:0000256" key="14">
    <source>
        <dbReference type="ARBA" id="ARBA00041069"/>
    </source>
</evidence>
<dbReference type="InterPro" id="IPR036156">
    <property type="entry name" value="Beta-gal/glucu_dom_sf"/>
</dbReference>
<comment type="subunit">
    <text evidence="5">Homodimer.</text>
</comment>
<dbReference type="AlphaFoldDB" id="A0A1H4C440"/>
<dbReference type="InterPro" id="IPR017853">
    <property type="entry name" value="GH"/>
</dbReference>
<comment type="pathway">
    <text evidence="4">Glycan metabolism; N-glycan degradation.</text>
</comment>
<dbReference type="Gene3D" id="2.60.120.260">
    <property type="entry name" value="Galactose-binding domain-like"/>
    <property type="match status" value="1"/>
</dbReference>
<keyword evidence="12" id="KW-0326">Glycosidase</keyword>
<keyword evidence="7" id="KW-0964">Secreted</keyword>
<evidence type="ECO:0000256" key="8">
    <source>
        <dbReference type="ARBA" id="ARBA00022729"/>
    </source>
</evidence>
<evidence type="ECO:0000259" key="19">
    <source>
        <dbReference type="Pfam" id="PF22666"/>
    </source>
</evidence>
<evidence type="ECO:0000313" key="22">
    <source>
        <dbReference type="Proteomes" id="UP000183040"/>
    </source>
</evidence>
<feature type="domain" description="Mannosidase Ig/CBM-like" evidence="18">
    <location>
        <begin position="685"/>
        <end position="774"/>
    </location>
</feature>
<dbReference type="GO" id="GO:0005576">
    <property type="term" value="C:extracellular region"/>
    <property type="evidence" value="ECO:0007669"/>
    <property type="project" value="UniProtKB-SubCell"/>
</dbReference>
<name>A0A1H4C440_9BACE</name>
<evidence type="ECO:0000256" key="2">
    <source>
        <dbReference type="ARBA" id="ARBA00004371"/>
    </source>
</evidence>
<dbReference type="InterPro" id="IPR050887">
    <property type="entry name" value="Beta-mannosidase_GH2"/>
</dbReference>
<dbReference type="SUPFAM" id="SSF49303">
    <property type="entry name" value="beta-Galactosidase/glucuronidase domain"/>
    <property type="match status" value="3"/>
</dbReference>
<dbReference type="GO" id="GO:0005764">
    <property type="term" value="C:lysosome"/>
    <property type="evidence" value="ECO:0007669"/>
    <property type="project" value="UniProtKB-SubCell"/>
</dbReference>
<evidence type="ECO:0000256" key="4">
    <source>
        <dbReference type="ARBA" id="ARBA00004740"/>
    </source>
</evidence>
<evidence type="ECO:0000256" key="11">
    <source>
        <dbReference type="ARBA" id="ARBA00023228"/>
    </source>
</evidence>
<dbReference type="InterPro" id="IPR041447">
    <property type="entry name" value="Mannosidase_ig"/>
</dbReference>
<dbReference type="SUPFAM" id="SSF49785">
    <property type="entry name" value="Galactose-binding domain-like"/>
    <property type="match status" value="1"/>
</dbReference>
<dbReference type="InterPro" id="IPR041625">
    <property type="entry name" value="Beta-mannosidase_Ig"/>
</dbReference>
<evidence type="ECO:0000259" key="18">
    <source>
        <dbReference type="Pfam" id="PF17786"/>
    </source>
</evidence>
<evidence type="ECO:0000313" key="23">
    <source>
        <dbReference type="Proteomes" id="UP000487596"/>
    </source>
</evidence>
<dbReference type="InterPro" id="IPR013783">
    <property type="entry name" value="Ig-like_fold"/>
</dbReference>
<dbReference type="FunFam" id="2.60.120.260:FF:000060">
    <property type="entry name" value="Probable beta-mannosidase"/>
    <property type="match status" value="1"/>
</dbReference>
<evidence type="ECO:0000259" key="17">
    <source>
        <dbReference type="Pfam" id="PF17753"/>
    </source>
</evidence>
<dbReference type="GO" id="GO:0004567">
    <property type="term" value="F:beta-mannosidase activity"/>
    <property type="evidence" value="ECO:0007669"/>
    <property type="project" value="UniProtKB-EC"/>
</dbReference>
<evidence type="ECO:0000259" key="16">
    <source>
        <dbReference type="Pfam" id="PF00703"/>
    </source>
</evidence>
<evidence type="ECO:0000256" key="3">
    <source>
        <dbReference type="ARBA" id="ARBA00004613"/>
    </source>
</evidence>
<dbReference type="PANTHER" id="PTHR43730:SF1">
    <property type="entry name" value="BETA-MANNOSIDASE"/>
    <property type="match status" value="1"/>
</dbReference>
<reference evidence="21 22" key="1">
    <citation type="submission" date="2016-10" db="EMBL/GenBank/DDBJ databases">
        <authorList>
            <person name="de Groot N.N."/>
        </authorList>
    </citation>
    <scope>NUCLEOTIDE SEQUENCE [LARGE SCALE GENOMIC DNA]</scope>
    <source>
        <strain evidence="21 22">NLAE-zl-G339</strain>
    </source>
</reference>
<dbReference type="EMBL" id="FNRP01000008">
    <property type="protein sequence ID" value="SEA55161.1"/>
    <property type="molecule type" value="Genomic_DNA"/>
</dbReference>
<evidence type="ECO:0000256" key="13">
    <source>
        <dbReference type="ARBA" id="ARBA00038429"/>
    </source>
</evidence>
<dbReference type="PANTHER" id="PTHR43730">
    <property type="entry name" value="BETA-MANNOSIDASE"/>
    <property type="match status" value="1"/>
</dbReference>
<dbReference type="InterPro" id="IPR054593">
    <property type="entry name" value="Beta-mannosidase-like_N2"/>
</dbReference>
<evidence type="ECO:0000256" key="5">
    <source>
        <dbReference type="ARBA" id="ARBA00011738"/>
    </source>
</evidence>
<dbReference type="Pfam" id="PF17786">
    <property type="entry name" value="Mannosidase_ig"/>
    <property type="match status" value="1"/>
</dbReference>
<evidence type="ECO:0000256" key="1">
    <source>
        <dbReference type="ARBA" id="ARBA00000829"/>
    </source>
</evidence>
<keyword evidence="9 20" id="KW-0378">Hydrolase</keyword>
<dbReference type="InterPro" id="IPR008979">
    <property type="entry name" value="Galactose-bd-like_sf"/>
</dbReference>
<accession>A0A1H4C440</accession>
<dbReference type="GO" id="GO:0006516">
    <property type="term" value="P:glycoprotein catabolic process"/>
    <property type="evidence" value="ECO:0007669"/>
    <property type="project" value="TreeGrafter"/>
</dbReference>
<feature type="domain" description="Beta-mannosidase Ig-fold" evidence="17">
    <location>
        <begin position="780"/>
        <end position="854"/>
    </location>
</feature>
<dbReference type="Gene3D" id="2.60.40.10">
    <property type="entry name" value="Immunoglobulins"/>
    <property type="match status" value="3"/>
</dbReference>
<keyword evidence="11" id="KW-0458">Lysosome</keyword>
<dbReference type="Pfam" id="PF17753">
    <property type="entry name" value="Ig_mannosidase"/>
    <property type="match status" value="1"/>
</dbReference>
<evidence type="ECO:0000256" key="7">
    <source>
        <dbReference type="ARBA" id="ARBA00022525"/>
    </source>
</evidence>
<evidence type="ECO:0000256" key="6">
    <source>
        <dbReference type="ARBA" id="ARBA00012754"/>
    </source>
</evidence>
<evidence type="ECO:0000256" key="12">
    <source>
        <dbReference type="ARBA" id="ARBA00023295"/>
    </source>
</evidence>
<comment type="similarity">
    <text evidence="13">Belongs to the glycosyl hydrolase 2 family. Beta-mannosidase B subfamily.</text>
</comment>
<feature type="domain" description="Glycoside hydrolase family 2 immunoglobulin-like beta-sandwich" evidence="16">
    <location>
        <begin position="219"/>
        <end position="325"/>
    </location>
</feature>
<comment type="subcellular location">
    <subcellularLocation>
        <location evidence="2">Lysosome</location>
    </subcellularLocation>
    <subcellularLocation>
        <location evidence="3">Secreted</location>
    </subcellularLocation>
</comment>
<keyword evidence="10" id="KW-0325">Glycoprotein</keyword>
<comment type="catalytic activity">
    <reaction evidence="1">
        <text>Hydrolysis of terminal, non-reducing beta-D-mannose residues in beta-D-mannosides.</text>
        <dbReference type="EC" id="3.2.1.25"/>
    </reaction>
</comment>
<dbReference type="Gene3D" id="3.20.20.80">
    <property type="entry name" value="Glycosidases"/>
    <property type="match status" value="1"/>
</dbReference>
<evidence type="ECO:0000256" key="9">
    <source>
        <dbReference type="ARBA" id="ARBA00022801"/>
    </source>
</evidence>
<evidence type="ECO:0000313" key="20">
    <source>
        <dbReference type="EMBL" id="KAB6140112.1"/>
    </source>
</evidence>
<keyword evidence="8" id="KW-0732">Signal</keyword>
<dbReference type="Pfam" id="PF22666">
    <property type="entry name" value="Glyco_hydro_2_N2"/>
    <property type="match status" value="1"/>
</dbReference>
<evidence type="ECO:0000256" key="15">
    <source>
        <dbReference type="ARBA" id="ARBA00041614"/>
    </source>
</evidence>
<sequence>MQKKSFLFCLLLIFSFLVSYASVVRMEISNGWNFCQARLNLWHPAVVPGVVHLDLMRNKIIDDPYLGLNERGVQWVDKEDWIYETSFDLSDSILHKENIYMVFEGLDTYADIYLNDSKILVADNMFREWNIDVKTILKQHNRLKVYFHSPLKIDIPKWDVLPFKYEAVNDQSENGGIFNKKVSVFARKAGYHYGWDWGPRLVTSGIWKPVYIEAWDGMKITDVFFKQQEVTTKRADLVGEIDLFSSSDIENATLIIQDKNSLIQYGKISSRLSKGTNKIKVPFTIDNPELWWCNGLGKPFLYDFEIIISNNNRIHDSVCKRIGLRSLRVINKPDKYGESFYIELNGIPVFMKGANYIPQDNFLPRVTIEQYRRTILDAVNANMNMLRVWGGGIYEKDVFYQMCDEYGILVWQDFMFACSLYPVDDMMAENIRQEAIDNLRRLRNHSCIALWCGNNECNEAWYTWGWRDRYFKKTEVGGKVWEQYTRLYNKILPEVVSKFSPGTFYWPSSPFSRHGAPSKENIGDRHFWDVWGGEKSIDTYLTARSRFFSEYGFQSFPDIETIKRYAPNKSDWNIYSEVMMSHQRAGINANKKIETYLIDEFGKPHDFQSFLYMNQLLQGDAIKMAIEAHRRDMPFCMGTLFWQHNDCWPVASWSSRDYYGRWKAQHYFVRDAFRDILVSPCLKAGNLDIYVVSDRLNKAHSQLKISFMKFSGEVVASFEKDVVIESNSSKKYFSVDLEELLKDLDTRNIFVFLELITDEGDTYSNVHFFNRQKDLDYPTVTIHKEIKIIEGGYELSLISEKFARGVYVSLPGNNCVLSNNFMDLLPKKLVRLNVYTDLPIEDFEKTIRIVTLNNL</sequence>
<dbReference type="SUPFAM" id="SSF51445">
    <property type="entry name" value="(Trans)glycosidases"/>
    <property type="match status" value="1"/>
</dbReference>
<organism evidence="21 22">
    <name type="scientific">Bacteroides xylanisolvens</name>
    <dbReference type="NCBI Taxonomy" id="371601"/>
    <lineage>
        <taxon>Bacteria</taxon>
        <taxon>Pseudomonadati</taxon>
        <taxon>Bacteroidota</taxon>
        <taxon>Bacteroidia</taxon>
        <taxon>Bacteroidales</taxon>
        <taxon>Bacteroidaceae</taxon>
        <taxon>Bacteroides</taxon>
    </lineage>
</organism>
<dbReference type="EC" id="3.2.1.25" evidence="6"/>
<dbReference type="RefSeq" id="WP_062694380.1">
    <property type="nucleotide sequence ID" value="NZ_FNRP01000008.1"/>
</dbReference>
<dbReference type="EMBL" id="WDEH01000009">
    <property type="protein sequence ID" value="KAB6140112.1"/>
    <property type="molecule type" value="Genomic_DNA"/>
</dbReference>
<dbReference type="FunFam" id="3.20.20.80:FF:000050">
    <property type="entry name" value="Beta-mannosidase B"/>
    <property type="match status" value="1"/>
</dbReference>
<protein>
    <recommendedName>
        <fullName evidence="14">Beta-mannosidase B</fullName>
        <ecNumber evidence="6">3.2.1.25</ecNumber>
    </recommendedName>
    <alternativeName>
        <fullName evidence="15">Mannanase B</fullName>
    </alternativeName>
</protein>
<gene>
    <name evidence="20" type="ORF">GA424_07550</name>
    <name evidence="21" type="ORF">SAMN04487924_10842</name>
</gene>
<proteinExistence type="inferred from homology"/>
<dbReference type="InterPro" id="IPR006102">
    <property type="entry name" value="Ig-like_GH2"/>
</dbReference>